<dbReference type="Gene3D" id="3.30.930.10">
    <property type="entry name" value="Bira Bifunctional Protein, Domain 2"/>
    <property type="match status" value="1"/>
</dbReference>
<keyword evidence="10" id="KW-1185">Reference proteome</keyword>
<dbReference type="Pfam" id="PF00152">
    <property type="entry name" value="tRNA-synt_2"/>
    <property type="match status" value="1"/>
</dbReference>
<dbReference type="InterPro" id="IPR029351">
    <property type="entry name" value="GAD_dom"/>
</dbReference>
<evidence type="ECO:0000313" key="10">
    <source>
        <dbReference type="Proteomes" id="UP000019337"/>
    </source>
</evidence>
<sequence length="585" mass="68019">MFKIIKCNQINNKLINKKIEINGWVKKIRNHGKVTFINIRDRYDEVQILVSDEKLLKITSQIKMEYCIKTQGKLNLRPLELVNREMKTGELEIIAENIDIISKCNELPFMIEDNNNASDNSKLEYRYLDLRREEQKQKIILRSKVIHIIRNHLTKQDFLELETPTFVKSTPEGARDFLVPSRIHKGHFYALPQSPQIYKQLAMIAGLDKYFQIARCYRDEDSRGDRQPEFTQLDLEMSFIKKENIFKLIENLIFTIFKNSLNITLPKKFKKITYKDAMNIYGSDKPDTRYELLIQDMSKALKQSPFDVFKDTLQNKGTIKALIIKNQAHNFSRSKINSLEEHAKLYKARTLYFTKIENNEFTGGIAKFINPIKKTLIETYSLKNNDIIFFIADLWETACKAIGQIRIKIATELNLINKNIFEFLWIYDFPLFEYDEDTQSYKAAHHMFSMPQAKYINTLESNPSEVLGEVYDIVLNGTELGSGSIRVHTKELQQRIFNIVGFNNKIAEERFGFFLKALEYGAPIHGGIAIGIDRLLMLMTNSNSIKDVILFPKNSFAASPLDKSPSKISNEQLKELNLTIENNKN</sequence>
<comment type="similarity">
    <text evidence="1 7">Belongs to the class-II aminoacyl-tRNA synthetase family. Type 1 subfamily.</text>
</comment>
<dbReference type="InterPro" id="IPR004365">
    <property type="entry name" value="NA-bd_OB_tRNA"/>
</dbReference>
<dbReference type="PRINTS" id="PR01042">
    <property type="entry name" value="TRNASYNTHASP"/>
</dbReference>
<dbReference type="SUPFAM" id="SSF55261">
    <property type="entry name" value="GAD domain-like"/>
    <property type="match status" value="1"/>
</dbReference>
<dbReference type="PANTHER" id="PTHR22594">
    <property type="entry name" value="ASPARTYL/LYSYL-TRNA SYNTHETASE"/>
    <property type="match status" value="1"/>
</dbReference>
<dbReference type="InterPro" id="IPR012340">
    <property type="entry name" value="NA-bd_OB-fold"/>
</dbReference>
<keyword evidence="3 7" id="KW-0547">Nucleotide-binding</keyword>
<dbReference type="Pfam" id="PF01336">
    <property type="entry name" value="tRNA_anti-codon"/>
    <property type="match status" value="1"/>
</dbReference>
<evidence type="ECO:0000256" key="7">
    <source>
        <dbReference type="HAMAP-Rule" id="MF_00044"/>
    </source>
</evidence>
<feature type="region of interest" description="Aspartate" evidence="7">
    <location>
        <begin position="196"/>
        <end position="199"/>
    </location>
</feature>
<dbReference type="CDD" id="cd00777">
    <property type="entry name" value="AspRS_core"/>
    <property type="match status" value="1"/>
</dbReference>
<dbReference type="Pfam" id="PF02938">
    <property type="entry name" value="GAD"/>
    <property type="match status" value="1"/>
</dbReference>
<feature type="binding site" evidence="7">
    <location>
        <position position="227"/>
    </location>
    <ligand>
        <name>ATP</name>
        <dbReference type="ChEBI" id="CHEBI:30616"/>
    </ligand>
</feature>
<evidence type="ECO:0000256" key="2">
    <source>
        <dbReference type="ARBA" id="ARBA00022598"/>
    </source>
</evidence>
<keyword evidence="5 7" id="KW-0648">Protein biosynthesis</keyword>
<dbReference type="EC" id="6.1.1.23" evidence="7"/>
<reference evidence="9" key="1">
    <citation type="submission" date="2013-02" db="EMBL/GenBank/DDBJ databases">
        <title>Comparative genomics of Borrelia species.</title>
        <authorList>
            <person name="Schwan T.G."/>
            <person name="Raffel S.J."/>
            <person name="Porcella S.F."/>
        </authorList>
    </citation>
    <scope>NUCLEOTIDE SEQUENCE [LARGE SCALE GENOMIC DNA]</scope>
    <source>
        <strain evidence="9">DOU</strain>
    </source>
</reference>
<dbReference type="InterPro" id="IPR002312">
    <property type="entry name" value="Asp/Asn-tRNA-synth_IIb"/>
</dbReference>
<keyword evidence="2 7" id="KW-0436">Ligase</keyword>
<evidence type="ECO:0000256" key="5">
    <source>
        <dbReference type="ARBA" id="ARBA00022917"/>
    </source>
</evidence>
<evidence type="ECO:0000256" key="6">
    <source>
        <dbReference type="ARBA" id="ARBA00023146"/>
    </source>
</evidence>
<feature type="binding site" evidence="7">
    <location>
        <begin position="218"/>
        <end position="220"/>
    </location>
    <ligand>
        <name>ATP</name>
        <dbReference type="ChEBI" id="CHEBI:30616"/>
    </ligand>
</feature>
<dbReference type="Proteomes" id="UP000019337">
    <property type="component" value="Chromosome"/>
</dbReference>
<keyword evidence="7" id="KW-0963">Cytoplasm</keyword>
<dbReference type="InterPro" id="IPR006195">
    <property type="entry name" value="aa-tRNA-synth_II"/>
</dbReference>
<dbReference type="InterPro" id="IPR047089">
    <property type="entry name" value="Asp-tRNA-ligase_1_N"/>
</dbReference>
<dbReference type="HOGENOM" id="CLU_014330_3_2_12"/>
<dbReference type="AlphaFoldDB" id="W5SI02"/>
<comment type="caution">
    <text evidence="7">Lacks conserved residue(s) required for the propagation of feature annotation.</text>
</comment>
<dbReference type="GO" id="GO:0005737">
    <property type="term" value="C:cytoplasm"/>
    <property type="evidence" value="ECO:0007669"/>
    <property type="project" value="UniProtKB-SubCell"/>
</dbReference>
<keyword evidence="6 7" id="KW-0030">Aminoacyl-tRNA synthetase</keyword>
<dbReference type="InterPro" id="IPR045864">
    <property type="entry name" value="aa-tRNA-synth_II/BPL/LPL"/>
</dbReference>
<feature type="binding site" evidence="7">
    <location>
        <position position="445"/>
    </location>
    <ligand>
        <name>L-aspartate</name>
        <dbReference type="ChEBI" id="CHEBI:29991"/>
    </ligand>
</feature>
<evidence type="ECO:0000313" key="9">
    <source>
        <dbReference type="EMBL" id="AHH06510.1"/>
    </source>
</evidence>
<evidence type="ECO:0000256" key="3">
    <source>
        <dbReference type="ARBA" id="ARBA00022741"/>
    </source>
</evidence>
<evidence type="ECO:0000256" key="4">
    <source>
        <dbReference type="ARBA" id="ARBA00022840"/>
    </source>
</evidence>
<comment type="catalytic activity">
    <reaction evidence="7">
        <text>tRNA(Asx) + L-aspartate + ATP = L-aspartyl-tRNA(Asx) + AMP + diphosphate</text>
        <dbReference type="Rhea" id="RHEA:18349"/>
        <dbReference type="Rhea" id="RHEA-COMP:9710"/>
        <dbReference type="Rhea" id="RHEA-COMP:9711"/>
        <dbReference type="ChEBI" id="CHEBI:29991"/>
        <dbReference type="ChEBI" id="CHEBI:30616"/>
        <dbReference type="ChEBI" id="CHEBI:33019"/>
        <dbReference type="ChEBI" id="CHEBI:78442"/>
        <dbReference type="ChEBI" id="CHEBI:78516"/>
        <dbReference type="ChEBI" id="CHEBI:456215"/>
        <dbReference type="EC" id="6.1.1.23"/>
    </reaction>
</comment>
<dbReference type="Gene3D" id="2.40.50.140">
    <property type="entry name" value="Nucleic acid-binding proteins"/>
    <property type="match status" value="1"/>
</dbReference>
<accession>W5SI02</accession>
<feature type="binding site" evidence="7">
    <location>
        <begin position="531"/>
        <end position="534"/>
    </location>
    <ligand>
        <name>ATP</name>
        <dbReference type="ChEBI" id="CHEBI:30616"/>
    </ligand>
</feature>
<feature type="binding site" evidence="7">
    <location>
        <position position="479"/>
    </location>
    <ligand>
        <name>ATP</name>
        <dbReference type="ChEBI" id="CHEBI:30616"/>
    </ligand>
</feature>
<proteinExistence type="inferred from homology"/>
<keyword evidence="4 7" id="KW-0067">ATP-binding</keyword>
<dbReference type="SUPFAM" id="SSF50249">
    <property type="entry name" value="Nucleic acid-binding proteins"/>
    <property type="match status" value="1"/>
</dbReference>
<dbReference type="GO" id="GO:0006422">
    <property type="term" value="P:aspartyl-tRNA aminoacylation"/>
    <property type="evidence" value="ECO:0007669"/>
    <property type="project" value="UniProtKB-UniRule"/>
</dbReference>
<dbReference type="GO" id="GO:0003676">
    <property type="term" value="F:nucleic acid binding"/>
    <property type="evidence" value="ECO:0007669"/>
    <property type="project" value="InterPro"/>
</dbReference>
<gene>
    <name evidence="7" type="primary">aspS</name>
    <name evidence="9" type="ORF">BCD_0444</name>
</gene>
<name>W5SI02_9SPIR</name>
<dbReference type="NCBIfam" id="TIGR00459">
    <property type="entry name" value="aspS_bact"/>
    <property type="match status" value="1"/>
</dbReference>
<feature type="domain" description="Aminoacyl-transfer RNA synthetases class-II family profile" evidence="8">
    <location>
        <begin position="141"/>
        <end position="552"/>
    </location>
</feature>
<dbReference type="CDD" id="cd04317">
    <property type="entry name" value="EcAspRS_like_N"/>
    <property type="match status" value="1"/>
</dbReference>
<comment type="subunit">
    <text evidence="7">Homodimer.</text>
</comment>
<dbReference type="InterPro" id="IPR004364">
    <property type="entry name" value="Aa-tRNA-synt_II"/>
</dbReference>
<dbReference type="GO" id="GO:0050560">
    <property type="term" value="F:aspartate-tRNA(Asn) ligase activity"/>
    <property type="evidence" value="ECO:0007669"/>
    <property type="project" value="UniProtKB-EC"/>
</dbReference>
<feature type="binding site" evidence="7">
    <location>
        <position position="486"/>
    </location>
    <ligand>
        <name>L-aspartate</name>
        <dbReference type="ChEBI" id="CHEBI:29991"/>
    </ligand>
</feature>
<dbReference type="NCBIfam" id="NF001750">
    <property type="entry name" value="PRK00476.1"/>
    <property type="match status" value="1"/>
</dbReference>
<dbReference type="PATRIC" id="fig|1293575.3.peg.451"/>
<feature type="binding site" evidence="7">
    <location>
        <position position="172"/>
    </location>
    <ligand>
        <name>L-aspartate</name>
        <dbReference type="ChEBI" id="CHEBI:29991"/>
    </ligand>
</feature>
<dbReference type="PANTHER" id="PTHR22594:SF5">
    <property type="entry name" value="ASPARTATE--TRNA LIGASE, MITOCHONDRIAL"/>
    <property type="match status" value="1"/>
</dbReference>
<feature type="binding site" evidence="7">
    <location>
        <position position="218"/>
    </location>
    <ligand>
        <name>L-aspartate</name>
        <dbReference type="ChEBI" id="CHEBI:29991"/>
    </ligand>
</feature>
<organism evidence="9 10">
    <name type="scientific">Borrelia crocidurae DOU</name>
    <dbReference type="NCBI Taxonomy" id="1293575"/>
    <lineage>
        <taxon>Bacteria</taxon>
        <taxon>Pseudomonadati</taxon>
        <taxon>Spirochaetota</taxon>
        <taxon>Spirochaetia</taxon>
        <taxon>Spirochaetales</taxon>
        <taxon>Borreliaceae</taxon>
        <taxon>Borrelia</taxon>
    </lineage>
</organism>
<comment type="subcellular location">
    <subcellularLocation>
        <location evidence="7">Cytoplasm</location>
    </subcellularLocation>
</comment>
<dbReference type="GO" id="GO:0004815">
    <property type="term" value="F:aspartate-tRNA ligase activity"/>
    <property type="evidence" value="ECO:0007669"/>
    <property type="project" value="UniProtKB-UniRule"/>
</dbReference>
<dbReference type="HAMAP" id="MF_00044">
    <property type="entry name" value="Asp_tRNA_synth_type1"/>
    <property type="match status" value="1"/>
</dbReference>
<evidence type="ECO:0000256" key="1">
    <source>
        <dbReference type="ARBA" id="ARBA00006303"/>
    </source>
</evidence>
<dbReference type="GO" id="GO:0005524">
    <property type="term" value="F:ATP binding"/>
    <property type="evidence" value="ECO:0007669"/>
    <property type="project" value="UniProtKB-UniRule"/>
</dbReference>
<dbReference type="InterPro" id="IPR047090">
    <property type="entry name" value="AspRS_core"/>
</dbReference>
<evidence type="ECO:0000259" key="8">
    <source>
        <dbReference type="PROSITE" id="PS50862"/>
    </source>
</evidence>
<dbReference type="EMBL" id="CP004267">
    <property type="protein sequence ID" value="AHH06510.1"/>
    <property type="molecule type" value="Genomic_DNA"/>
</dbReference>
<comment type="function">
    <text evidence="7">Aspartyl-tRNA synthetase with relaxed tRNA specificity since it is able to aspartylate not only its cognate tRNA(Asp) but also tRNA(Asn). Reaction proceeds in two steps: L-aspartate is first activated by ATP to form Asp-AMP and then transferred to the acceptor end of tRNA(Asp/Asn).</text>
</comment>
<dbReference type="RefSeq" id="WP_025400740.1">
    <property type="nucleotide sequence ID" value="NZ_CP004267.1"/>
</dbReference>
<dbReference type="SUPFAM" id="SSF55681">
    <property type="entry name" value="Class II aaRS and biotin synthetases"/>
    <property type="match status" value="1"/>
</dbReference>
<protein>
    <recommendedName>
        <fullName evidence="7">Aspartate--tRNA(Asp/Asn) ligase</fullName>
        <ecNumber evidence="7">6.1.1.23</ecNumber>
    </recommendedName>
    <alternativeName>
        <fullName evidence="7">Aspartyl-tRNA synthetase</fullName>
        <shortName evidence="7">AspRS</shortName>
    </alternativeName>
    <alternativeName>
        <fullName evidence="7">Non-discriminating aspartyl-tRNA synthetase</fullName>
        <shortName evidence="7">ND-AspRS</shortName>
    </alternativeName>
</protein>
<dbReference type="InterPro" id="IPR004524">
    <property type="entry name" value="Asp-tRNA-ligase_1"/>
</dbReference>
<feature type="site" description="Important for tRNA non-discrimination" evidence="7">
    <location>
        <position position="31"/>
    </location>
</feature>
<dbReference type="InterPro" id="IPR004115">
    <property type="entry name" value="GAD-like_sf"/>
</dbReference>
<dbReference type="PROSITE" id="PS50862">
    <property type="entry name" value="AA_TRNA_LIGASE_II"/>
    <property type="match status" value="1"/>
</dbReference>
<dbReference type="Gene3D" id="3.30.1360.30">
    <property type="entry name" value="GAD-like domain"/>
    <property type="match status" value="1"/>
</dbReference>